<dbReference type="AlphaFoldDB" id="A0A318TK55"/>
<keyword evidence="8" id="KW-1185">Reference proteome</keyword>
<feature type="domain" description="DNA methylase N-4/N-6" evidence="6">
    <location>
        <begin position="69"/>
        <end position="109"/>
    </location>
</feature>
<dbReference type="RefSeq" id="WP_110779660.1">
    <property type="nucleotide sequence ID" value="NZ_QJTI01000002.1"/>
</dbReference>
<dbReference type="Proteomes" id="UP000248148">
    <property type="component" value="Unassembled WGS sequence"/>
</dbReference>
<dbReference type="GO" id="GO:0032259">
    <property type="term" value="P:methylation"/>
    <property type="evidence" value="ECO:0007669"/>
    <property type="project" value="UniProtKB-KW"/>
</dbReference>
<dbReference type="InterPro" id="IPR002941">
    <property type="entry name" value="DNA_methylase_N4/N6"/>
</dbReference>
<proteinExistence type="inferred from homology"/>
<dbReference type="PRINTS" id="PR00508">
    <property type="entry name" value="S21N4MTFRASE"/>
</dbReference>
<name>A0A318TK55_9BRAD</name>
<feature type="region of interest" description="Disordered" evidence="5">
    <location>
        <begin position="1"/>
        <end position="39"/>
    </location>
</feature>
<dbReference type="GO" id="GO:0008170">
    <property type="term" value="F:N-methyltransferase activity"/>
    <property type="evidence" value="ECO:0007669"/>
    <property type="project" value="InterPro"/>
</dbReference>
<keyword evidence="2" id="KW-0808">Transferase</keyword>
<accession>A0A318TK55</accession>
<sequence>MRKPDAKTFNTGGASPAAALRRKGDRKAGRSGLTFGEMAPKYSGEGGELPTTGTSVFDPVLCELAYRWFCPPGGVVVDPFAGGSVRGLVAAKLGRQYYGVDLRAEQIEANHEQAARITPDNMPTWVCGDSAQIIGLLAGVDADFVFSCPPYADLEVYSNDPRDLSTMDYEDFRAAYADIIERTCQLLKPDRFACFVVGDVRDKDGMYRGFPWHTIEAFQRAGLRLYNEAVLLTAIGSLPIRTGKQFQASRKLGKSHQNVLVFCKGDPVKAVAAIGDVEFGEGEPGTIDLGAALDAAGDADDLVSDPWAEDEGSNV</sequence>
<evidence type="ECO:0000313" key="7">
    <source>
        <dbReference type="EMBL" id="PYF05024.1"/>
    </source>
</evidence>
<evidence type="ECO:0000256" key="4">
    <source>
        <dbReference type="RuleBase" id="RU362026"/>
    </source>
</evidence>
<comment type="caution">
    <text evidence="7">The sequence shown here is derived from an EMBL/GenBank/DDBJ whole genome shotgun (WGS) entry which is preliminary data.</text>
</comment>
<comment type="similarity">
    <text evidence="4">Belongs to the N(4)/N(6)-methyltransferase family.</text>
</comment>
<gene>
    <name evidence="7" type="ORF">BJ122_102250</name>
</gene>
<dbReference type="EC" id="2.1.1.-" evidence="4"/>
<dbReference type="GO" id="GO:0009007">
    <property type="term" value="F:site-specific DNA-methyltransferase (adenine-specific) activity"/>
    <property type="evidence" value="ECO:0007669"/>
    <property type="project" value="UniProtKB-EC"/>
</dbReference>
<dbReference type="GO" id="GO:0003677">
    <property type="term" value="F:DNA binding"/>
    <property type="evidence" value="ECO:0007669"/>
    <property type="project" value="InterPro"/>
</dbReference>
<reference evidence="7 8" key="1">
    <citation type="submission" date="2018-06" db="EMBL/GenBank/DDBJ databases">
        <title>Genomic Encyclopedia of Archaeal and Bacterial Type Strains, Phase II (KMG-II): from individual species to whole genera.</title>
        <authorList>
            <person name="Goeker M."/>
        </authorList>
    </citation>
    <scope>NUCLEOTIDE SEQUENCE [LARGE SCALE GENOMIC DNA]</scope>
    <source>
        <strain evidence="7 8">JCM 11668</strain>
    </source>
</reference>
<comment type="catalytic activity">
    <reaction evidence="3">
        <text>a 2'-deoxyadenosine in DNA + S-adenosyl-L-methionine = an N(6)-methyl-2'-deoxyadenosine in DNA + S-adenosyl-L-homocysteine + H(+)</text>
        <dbReference type="Rhea" id="RHEA:15197"/>
        <dbReference type="Rhea" id="RHEA-COMP:12418"/>
        <dbReference type="Rhea" id="RHEA-COMP:12419"/>
        <dbReference type="ChEBI" id="CHEBI:15378"/>
        <dbReference type="ChEBI" id="CHEBI:57856"/>
        <dbReference type="ChEBI" id="CHEBI:59789"/>
        <dbReference type="ChEBI" id="CHEBI:90615"/>
        <dbReference type="ChEBI" id="CHEBI:90616"/>
        <dbReference type="EC" id="2.1.1.72"/>
    </reaction>
</comment>
<dbReference type="Gene3D" id="3.40.50.150">
    <property type="entry name" value="Vaccinia Virus protein VP39"/>
    <property type="match status" value="2"/>
</dbReference>
<dbReference type="InterPro" id="IPR029063">
    <property type="entry name" value="SAM-dependent_MTases_sf"/>
</dbReference>
<keyword evidence="1 7" id="KW-0489">Methyltransferase</keyword>
<protein>
    <recommendedName>
        <fullName evidence="4">Methyltransferase</fullName>
        <ecNumber evidence="4">2.1.1.-</ecNumber>
    </recommendedName>
</protein>
<organism evidence="7 8">
    <name type="scientific">Rhodopseudomonas faecalis</name>
    <dbReference type="NCBI Taxonomy" id="99655"/>
    <lineage>
        <taxon>Bacteria</taxon>
        <taxon>Pseudomonadati</taxon>
        <taxon>Pseudomonadota</taxon>
        <taxon>Alphaproteobacteria</taxon>
        <taxon>Hyphomicrobiales</taxon>
        <taxon>Nitrobacteraceae</taxon>
        <taxon>Rhodopseudomonas</taxon>
    </lineage>
</organism>
<dbReference type="EMBL" id="QJTI01000002">
    <property type="protein sequence ID" value="PYF05024.1"/>
    <property type="molecule type" value="Genomic_DNA"/>
</dbReference>
<dbReference type="SUPFAM" id="SSF53335">
    <property type="entry name" value="S-adenosyl-L-methionine-dependent methyltransferases"/>
    <property type="match status" value="1"/>
</dbReference>
<dbReference type="Pfam" id="PF01555">
    <property type="entry name" value="N6_N4_Mtase"/>
    <property type="match status" value="1"/>
</dbReference>
<dbReference type="OrthoDB" id="7806498at2"/>
<evidence type="ECO:0000256" key="5">
    <source>
        <dbReference type="SAM" id="MobiDB-lite"/>
    </source>
</evidence>
<dbReference type="InterPro" id="IPR001091">
    <property type="entry name" value="RM_Methyltransferase"/>
</dbReference>
<evidence type="ECO:0000259" key="6">
    <source>
        <dbReference type="Pfam" id="PF01555"/>
    </source>
</evidence>
<evidence type="ECO:0000256" key="2">
    <source>
        <dbReference type="ARBA" id="ARBA00022679"/>
    </source>
</evidence>
<evidence type="ECO:0000256" key="3">
    <source>
        <dbReference type="ARBA" id="ARBA00047942"/>
    </source>
</evidence>
<evidence type="ECO:0000256" key="1">
    <source>
        <dbReference type="ARBA" id="ARBA00022603"/>
    </source>
</evidence>
<evidence type="ECO:0000313" key="8">
    <source>
        <dbReference type="Proteomes" id="UP000248148"/>
    </source>
</evidence>